<reference evidence="6 7" key="1">
    <citation type="submission" date="2016-11" db="EMBL/GenBank/DDBJ databases">
        <authorList>
            <person name="Jaros S."/>
            <person name="Januszkiewicz K."/>
            <person name="Wedrychowicz H."/>
        </authorList>
    </citation>
    <scope>NUCLEOTIDE SEQUENCE [LARGE SCALE GENOMIC DNA]</scope>
    <source>
        <strain evidence="6 7">DSM 3089</strain>
    </source>
</reference>
<keyword evidence="4 6" id="KW-0067">ATP-binding</keyword>
<dbReference type="PROSITE" id="PS00211">
    <property type="entry name" value="ABC_TRANSPORTER_1"/>
    <property type="match status" value="1"/>
</dbReference>
<dbReference type="CDD" id="cd03255">
    <property type="entry name" value="ABC_MJ0796_LolCDE_FtsE"/>
    <property type="match status" value="1"/>
</dbReference>
<organism evidence="6 7">
    <name type="scientific">Clostridium collagenovorans DSM 3089</name>
    <dbReference type="NCBI Taxonomy" id="1121306"/>
    <lineage>
        <taxon>Bacteria</taxon>
        <taxon>Bacillati</taxon>
        <taxon>Bacillota</taxon>
        <taxon>Clostridia</taxon>
        <taxon>Eubacteriales</taxon>
        <taxon>Clostridiaceae</taxon>
        <taxon>Clostridium</taxon>
    </lineage>
</organism>
<dbReference type="EMBL" id="FQXP01000006">
    <property type="protein sequence ID" value="SHH90655.1"/>
    <property type="molecule type" value="Genomic_DNA"/>
</dbReference>
<dbReference type="FunFam" id="3.40.50.300:FF:000032">
    <property type="entry name" value="Export ABC transporter ATP-binding protein"/>
    <property type="match status" value="1"/>
</dbReference>
<dbReference type="InterPro" id="IPR027417">
    <property type="entry name" value="P-loop_NTPase"/>
</dbReference>
<evidence type="ECO:0000256" key="1">
    <source>
        <dbReference type="ARBA" id="ARBA00005417"/>
    </source>
</evidence>
<evidence type="ECO:0000259" key="5">
    <source>
        <dbReference type="PROSITE" id="PS50893"/>
    </source>
</evidence>
<evidence type="ECO:0000313" key="6">
    <source>
        <dbReference type="EMBL" id="SHH90655.1"/>
    </source>
</evidence>
<dbReference type="RefSeq" id="WP_072831734.1">
    <property type="nucleotide sequence ID" value="NZ_FQXP01000006.1"/>
</dbReference>
<dbReference type="Gene3D" id="3.40.50.300">
    <property type="entry name" value="P-loop containing nucleotide triphosphate hydrolases"/>
    <property type="match status" value="1"/>
</dbReference>
<dbReference type="AlphaFoldDB" id="A0A1M5WSP3"/>
<comment type="similarity">
    <text evidence="1">Belongs to the ABC transporter superfamily.</text>
</comment>
<evidence type="ECO:0000313" key="7">
    <source>
        <dbReference type="Proteomes" id="UP000184526"/>
    </source>
</evidence>
<keyword evidence="7" id="KW-1185">Reference proteome</keyword>
<dbReference type="PANTHER" id="PTHR42798:SF6">
    <property type="entry name" value="CELL DIVISION ATP-BINDING PROTEIN FTSE"/>
    <property type="match status" value="1"/>
</dbReference>
<accession>A0A1M5WSP3</accession>
<dbReference type="OrthoDB" id="9802264at2"/>
<dbReference type="STRING" id="1121306.SAMN02745196_01849"/>
<dbReference type="InterPro" id="IPR003439">
    <property type="entry name" value="ABC_transporter-like_ATP-bd"/>
</dbReference>
<name>A0A1M5WSP3_9CLOT</name>
<evidence type="ECO:0000256" key="2">
    <source>
        <dbReference type="ARBA" id="ARBA00022448"/>
    </source>
</evidence>
<dbReference type="Proteomes" id="UP000184526">
    <property type="component" value="Unassembled WGS sequence"/>
</dbReference>
<dbReference type="SUPFAM" id="SSF52540">
    <property type="entry name" value="P-loop containing nucleoside triphosphate hydrolases"/>
    <property type="match status" value="1"/>
</dbReference>
<dbReference type="GO" id="GO:0098796">
    <property type="term" value="C:membrane protein complex"/>
    <property type="evidence" value="ECO:0007669"/>
    <property type="project" value="UniProtKB-ARBA"/>
</dbReference>
<keyword evidence="3" id="KW-0547">Nucleotide-binding</keyword>
<dbReference type="InterPro" id="IPR017871">
    <property type="entry name" value="ABC_transporter-like_CS"/>
</dbReference>
<evidence type="ECO:0000256" key="4">
    <source>
        <dbReference type="ARBA" id="ARBA00022840"/>
    </source>
</evidence>
<dbReference type="PROSITE" id="PS50893">
    <property type="entry name" value="ABC_TRANSPORTER_2"/>
    <property type="match status" value="1"/>
</dbReference>
<dbReference type="SMART" id="SM00382">
    <property type="entry name" value="AAA"/>
    <property type="match status" value="1"/>
</dbReference>
<dbReference type="InterPro" id="IPR003593">
    <property type="entry name" value="AAA+_ATPase"/>
</dbReference>
<protein>
    <submittedName>
        <fullName evidence="6">Putative ABC transport system ATP-binding protein</fullName>
    </submittedName>
</protein>
<dbReference type="GO" id="GO:0005524">
    <property type="term" value="F:ATP binding"/>
    <property type="evidence" value="ECO:0007669"/>
    <property type="project" value="UniProtKB-KW"/>
</dbReference>
<gene>
    <name evidence="6" type="ORF">SAMN02745196_01849</name>
</gene>
<dbReference type="GO" id="GO:0016887">
    <property type="term" value="F:ATP hydrolysis activity"/>
    <property type="evidence" value="ECO:0007669"/>
    <property type="project" value="InterPro"/>
</dbReference>
<proteinExistence type="inferred from homology"/>
<feature type="domain" description="ABC transporter" evidence="5">
    <location>
        <begin position="4"/>
        <end position="234"/>
    </location>
</feature>
<dbReference type="PANTHER" id="PTHR42798">
    <property type="entry name" value="LIPOPROTEIN-RELEASING SYSTEM ATP-BINDING PROTEIN LOLD"/>
    <property type="match status" value="1"/>
</dbReference>
<sequence>MNILKAENIIKKYKNGEYYVRAVDNVSLNVKKGEFITIIGPSGSGKSTFLHILGGMDSTDSGSVYINDINIATFNEEDLAIFRRRNIGFIFQKFNLIPVMTVEENIKMPVLLDGNRVNESYFEEIVNVLRLNNKVNSYPNQLSGGEQQRVAIARALINRPAIILADEPTGNLDSRNAKEVIELLLYSIKKYNQTLIMITHDTKLATKGDRTLYMDDGRLLSSEDKCNEKLYADIL</sequence>
<dbReference type="InterPro" id="IPR017911">
    <property type="entry name" value="MacB-like_ATP-bd"/>
</dbReference>
<dbReference type="GO" id="GO:0022857">
    <property type="term" value="F:transmembrane transporter activity"/>
    <property type="evidence" value="ECO:0007669"/>
    <property type="project" value="UniProtKB-ARBA"/>
</dbReference>
<evidence type="ECO:0000256" key="3">
    <source>
        <dbReference type="ARBA" id="ARBA00022741"/>
    </source>
</evidence>
<dbReference type="Pfam" id="PF00005">
    <property type="entry name" value="ABC_tran"/>
    <property type="match status" value="1"/>
</dbReference>
<keyword evidence="2" id="KW-0813">Transport</keyword>